<dbReference type="Proteomes" id="UP000653099">
    <property type="component" value="Unassembled WGS sequence"/>
</dbReference>
<keyword evidence="4" id="KW-1185">Reference proteome</keyword>
<keyword evidence="1" id="KW-0175">Coiled coil</keyword>
<feature type="region of interest" description="Disordered" evidence="2">
    <location>
        <begin position="144"/>
        <end position="169"/>
    </location>
</feature>
<gene>
    <name evidence="3" type="ORF">GCM10008995_12600</name>
</gene>
<evidence type="ECO:0000313" key="4">
    <source>
        <dbReference type="Proteomes" id="UP000653099"/>
    </source>
</evidence>
<evidence type="ECO:0000313" key="3">
    <source>
        <dbReference type="EMBL" id="GGJ04270.1"/>
    </source>
</evidence>
<protein>
    <recommendedName>
        <fullName evidence="5">DUF2800 domain-containing protein</fullName>
    </recommendedName>
</protein>
<feature type="coiled-coil region" evidence="1">
    <location>
        <begin position="306"/>
        <end position="354"/>
    </location>
</feature>
<comment type="caution">
    <text evidence="3">The sequence shown here is derived from an EMBL/GenBank/DDBJ whole genome shotgun (WGS) entry which is preliminary data.</text>
</comment>
<evidence type="ECO:0008006" key="5">
    <source>
        <dbReference type="Google" id="ProtNLM"/>
    </source>
</evidence>
<dbReference type="AlphaFoldDB" id="A0A830EA06"/>
<name>A0A830EA06_9EURY</name>
<reference evidence="3" key="2">
    <citation type="submission" date="2020-09" db="EMBL/GenBank/DDBJ databases">
        <authorList>
            <person name="Sun Q."/>
            <person name="Ohkuma M."/>
        </authorList>
    </citation>
    <scope>NUCLEOTIDE SEQUENCE</scope>
    <source>
        <strain evidence="3">JCM 14359</strain>
    </source>
</reference>
<evidence type="ECO:0000256" key="1">
    <source>
        <dbReference type="SAM" id="Coils"/>
    </source>
</evidence>
<dbReference type="Pfam" id="PF25943">
    <property type="entry name" value="DUF7983"/>
    <property type="match status" value="1"/>
</dbReference>
<dbReference type="InterPro" id="IPR058289">
    <property type="entry name" value="DUF7983"/>
</dbReference>
<organism evidence="3 4">
    <name type="scientific">Halobellus salinus</name>
    <dbReference type="NCBI Taxonomy" id="931585"/>
    <lineage>
        <taxon>Archaea</taxon>
        <taxon>Methanobacteriati</taxon>
        <taxon>Methanobacteriota</taxon>
        <taxon>Stenosarchaea group</taxon>
        <taxon>Halobacteria</taxon>
        <taxon>Halobacteriales</taxon>
        <taxon>Haloferacaceae</taxon>
        <taxon>Halobellus</taxon>
    </lineage>
</organism>
<accession>A0A830EA06</accession>
<evidence type="ECO:0000256" key="2">
    <source>
        <dbReference type="SAM" id="MobiDB-lite"/>
    </source>
</evidence>
<reference evidence="3" key="1">
    <citation type="journal article" date="2014" name="Int. J. Syst. Evol. Microbiol.">
        <title>Complete genome sequence of Corynebacterium casei LMG S-19264T (=DSM 44701T), isolated from a smear-ripened cheese.</title>
        <authorList>
            <consortium name="US DOE Joint Genome Institute (JGI-PGF)"/>
            <person name="Walter F."/>
            <person name="Albersmeier A."/>
            <person name="Kalinowski J."/>
            <person name="Ruckert C."/>
        </authorList>
    </citation>
    <scope>NUCLEOTIDE SEQUENCE</scope>
    <source>
        <strain evidence="3">JCM 14359</strain>
    </source>
</reference>
<sequence length="368" mass="41553">MGHLLRTLIAIDLTTDQDSDTRFLTGSSVGFSSSVWYLSDMTFSASWHNLVETVEDLPPDATLRTPLSRKPFRITGVQEHRILVEYRDDTGTVPLQREQFETLYDRVTEGWGNFELANLPADAEPYATILSLHPRFSIDDQDGMLTESESPTSAPLVDTHDGVSDESDRVEPDISVYSDALLLIDALERHDPTSLDGMDTPALVNLYTLLSDVQRNANDLRQDVRSVLLPRLHHDHPVSAQYGSVQRTTRRNRSLKDNEEVLNVLEDAGIERERVTSVDASKVDDALDVVELSERDVYEINESEYVRKAEVNEDSKETRLRGLKDQLAATDEDTQELQTEIEELEQRIDELTSFDSAASFHTKSENES</sequence>
<proteinExistence type="predicted"/>
<dbReference type="EMBL" id="BMOC01000006">
    <property type="protein sequence ID" value="GGJ04270.1"/>
    <property type="molecule type" value="Genomic_DNA"/>
</dbReference>
<feature type="compositionally biased region" description="Basic and acidic residues" evidence="2">
    <location>
        <begin position="158"/>
        <end position="169"/>
    </location>
</feature>